<feature type="compositionally biased region" description="Low complexity" evidence="2">
    <location>
        <begin position="167"/>
        <end position="181"/>
    </location>
</feature>
<proteinExistence type="predicted"/>
<dbReference type="EMBL" id="GL378337">
    <property type="protein sequence ID" value="EFJ49075.1"/>
    <property type="molecule type" value="Genomic_DNA"/>
</dbReference>
<feature type="region of interest" description="Disordered" evidence="2">
    <location>
        <begin position="332"/>
        <end position="446"/>
    </location>
</feature>
<name>D8TU40_VOLCA</name>
<feature type="compositionally biased region" description="Low complexity" evidence="2">
    <location>
        <begin position="952"/>
        <end position="962"/>
    </location>
</feature>
<feature type="compositionally biased region" description="Gly residues" evidence="2">
    <location>
        <begin position="417"/>
        <end position="426"/>
    </location>
</feature>
<feature type="region of interest" description="Disordered" evidence="2">
    <location>
        <begin position="53"/>
        <end position="80"/>
    </location>
</feature>
<feature type="region of interest" description="Disordered" evidence="2">
    <location>
        <begin position="108"/>
        <end position="150"/>
    </location>
</feature>
<dbReference type="RefSeq" id="XP_002949972.1">
    <property type="nucleotide sequence ID" value="XM_002949926.1"/>
</dbReference>
<dbReference type="OrthoDB" id="541653at2759"/>
<feature type="compositionally biased region" description="Low complexity" evidence="2">
    <location>
        <begin position="585"/>
        <end position="600"/>
    </location>
</feature>
<evidence type="ECO:0000256" key="2">
    <source>
        <dbReference type="SAM" id="MobiDB-lite"/>
    </source>
</evidence>
<dbReference type="Proteomes" id="UP000001058">
    <property type="component" value="Unassembled WGS sequence"/>
</dbReference>
<accession>D8TU40</accession>
<feature type="region of interest" description="Disordered" evidence="2">
    <location>
        <begin position="1074"/>
        <end position="1097"/>
    </location>
</feature>
<organism evidence="5">
    <name type="scientific">Volvox carteri f. nagariensis</name>
    <dbReference type="NCBI Taxonomy" id="3068"/>
    <lineage>
        <taxon>Eukaryota</taxon>
        <taxon>Viridiplantae</taxon>
        <taxon>Chlorophyta</taxon>
        <taxon>core chlorophytes</taxon>
        <taxon>Chlorophyceae</taxon>
        <taxon>CS clade</taxon>
        <taxon>Chlamydomonadales</taxon>
        <taxon>Volvocaceae</taxon>
        <taxon>Volvox</taxon>
    </lineage>
</organism>
<feature type="region of interest" description="Disordered" evidence="2">
    <location>
        <begin position="519"/>
        <end position="543"/>
    </location>
</feature>
<feature type="compositionally biased region" description="Gly residues" evidence="2">
    <location>
        <begin position="347"/>
        <end position="356"/>
    </location>
</feature>
<keyword evidence="5" id="KW-1185">Reference proteome</keyword>
<evidence type="ECO:0000256" key="1">
    <source>
        <dbReference type="ARBA" id="ARBA00022737"/>
    </source>
</evidence>
<feature type="compositionally biased region" description="Gly residues" evidence="2">
    <location>
        <begin position="556"/>
        <end position="565"/>
    </location>
</feature>
<feature type="region of interest" description="Disordered" evidence="2">
    <location>
        <begin position="556"/>
        <end position="637"/>
    </location>
</feature>
<feature type="region of interest" description="Disordered" evidence="2">
    <location>
        <begin position="943"/>
        <end position="980"/>
    </location>
</feature>
<sequence length="1168" mass="118613">MGNFWHEVKGDDSIGAYRPPSAQPSVSIRANRLWLEDPDVPRDAYDPHSMFSKYGAPDDGSKTTCHTSAAGSSKREGVLGPASMWGGGGTAIRGNFSGSVPWVTAGWRSGQSSNRTEPAAATAGPERGSLVSRTQSWTGSGSGTRQQRQPGALWALRACGAMRTGAAATAAAPQTPGQTGPRACKRTPSSHAATWGDDPWDGAVGRSVSCGPLCSRAGAPPAVLLLLVLLPVEAATWEGGADLCSLNGGGAATDILGRTSMGGTVGGPLARPPSFGRGTLPPPGPLKLGNGSEVMELEASEWPGGGAAAAAGRTIVTKTVVTRTHSGRIRTEVTTTTSGPAHLINGYGSGGSGGVGSVDEPPTPLSPGVRLAQGSGLRAARSGGSAQTSPTAAAAAAAANGALSSPRRPSIADGVSAPGGGGGGGAAPPSPILTRRPSQTGLLPLRPVSAGRTAPLAASLPGPLQSSQGNAVQAALRNTWGGAGGGGSGGGIAGSAAAAPAAGSAVAAARMSSPARTPVSARNAAAAGGGSGSPGGGPAAGRLRMSPAFAAAHGLGGGGGGGGSSSSGQIDMYNSAGGGGIGQRPASGRYGSAAAAGSLSPPSPASPEYRSLGSASTRLQSLPGGTAGGGGGLESSALLRASGDTTPLRTPQPPPSPKAVAAAKMMGVRRNAGQCAVSLAFLRRFRTRLLRERKDAASLCTSQVVQEVIKPMTASSACRLTDLNLNELVSEADVGPPDYFISHAWSMPFLQLLDCFFNHLQGALDSTRVWLDIFAVNQHPGAEQKDDLENLRTAIALSQATLVCLDARGTPLERVWCLYEFDNTLALKGADALVLLTPGFSIREIASIFSTCVLTYLSMAFNAKLKLRFLLEPLDAKPDMMALAARAGTDASQWNLAPVAEWLAAPHGPQVAVVTAAPGTGKSTITAVLCMGPEAAAEVAAAAAAGSKPERPSTASPTAAAAAERRRSSMMGHRVSTTGGGGSGVTVHAFHFCKYSDARRQDPVRVVKTLAYQLAQSLPELGRYYCGLDPGTLMQLNQPDTACRELLVMPLQQTVAARGQQILMVLDALDEADKAPQPTHCTGASTSSSSPSSSTPSALDNKVLQLLLHQLSLLPSCVRILTTIRPDPHLLGPIRTRFPDLLELTPGELRKQDKTHAVMQHPTTSEWH</sequence>
<evidence type="ECO:0000259" key="3">
    <source>
        <dbReference type="Pfam" id="PF24883"/>
    </source>
</evidence>
<keyword evidence="1" id="KW-0677">Repeat</keyword>
<protein>
    <recommendedName>
        <fullName evidence="3">Nephrocystin 3-like N-terminal domain-containing protein</fullName>
    </recommendedName>
</protein>
<dbReference type="KEGG" id="vcn:VOLCADRAFT_104512"/>
<feature type="compositionally biased region" description="Low complexity" evidence="2">
    <location>
        <begin position="372"/>
        <end position="399"/>
    </location>
</feature>
<feature type="domain" description="Nephrocystin 3-like N-terminal" evidence="3">
    <location>
        <begin position="988"/>
        <end position="1077"/>
    </location>
</feature>
<dbReference type="AlphaFoldDB" id="D8TU40"/>
<feature type="compositionally biased region" description="Low complexity" evidence="2">
    <location>
        <begin position="1085"/>
        <end position="1097"/>
    </location>
</feature>
<feature type="compositionally biased region" description="Polar residues" evidence="2">
    <location>
        <begin position="131"/>
        <end position="149"/>
    </location>
</feature>
<dbReference type="GeneID" id="9619217"/>
<evidence type="ECO:0000313" key="4">
    <source>
        <dbReference type="EMBL" id="EFJ49075.1"/>
    </source>
</evidence>
<dbReference type="Pfam" id="PF24883">
    <property type="entry name" value="NPHP3_N"/>
    <property type="match status" value="1"/>
</dbReference>
<feature type="compositionally biased region" description="Polar residues" evidence="2">
    <location>
        <begin position="62"/>
        <end position="71"/>
    </location>
</feature>
<gene>
    <name evidence="4" type="ORF">VOLCADRAFT_104512</name>
</gene>
<feature type="region of interest" description="Disordered" evidence="2">
    <location>
        <begin position="167"/>
        <end position="198"/>
    </location>
</feature>
<dbReference type="InParanoid" id="D8TU40"/>
<feature type="compositionally biased region" description="Gly residues" evidence="2">
    <location>
        <begin position="527"/>
        <end position="539"/>
    </location>
</feature>
<evidence type="ECO:0000313" key="5">
    <source>
        <dbReference type="Proteomes" id="UP000001058"/>
    </source>
</evidence>
<dbReference type="InterPro" id="IPR056884">
    <property type="entry name" value="NPHP3-like_N"/>
</dbReference>
<reference evidence="4 5" key="1">
    <citation type="journal article" date="2010" name="Science">
        <title>Genomic analysis of organismal complexity in the multicellular green alga Volvox carteri.</title>
        <authorList>
            <person name="Prochnik S.E."/>
            <person name="Umen J."/>
            <person name="Nedelcu A.M."/>
            <person name="Hallmann A."/>
            <person name="Miller S.M."/>
            <person name="Nishii I."/>
            <person name="Ferris P."/>
            <person name="Kuo A."/>
            <person name="Mitros T."/>
            <person name="Fritz-Laylin L.K."/>
            <person name="Hellsten U."/>
            <person name="Chapman J."/>
            <person name="Simakov O."/>
            <person name="Rensing S.A."/>
            <person name="Terry A."/>
            <person name="Pangilinan J."/>
            <person name="Kapitonov V."/>
            <person name="Jurka J."/>
            <person name="Salamov A."/>
            <person name="Shapiro H."/>
            <person name="Schmutz J."/>
            <person name="Grimwood J."/>
            <person name="Lindquist E."/>
            <person name="Lucas S."/>
            <person name="Grigoriev I.V."/>
            <person name="Schmitt R."/>
            <person name="Kirk D."/>
            <person name="Rokhsar D.S."/>
        </authorList>
    </citation>
    <scope>NUCLEOTIDE SEQUENCE [LARGE SCALE GENOMIC DNA]</scope>
    <source>
        <strain evidence="5">f. Nagariensis / Eve</strain>
    </source>
</reference>